<dbReference type="RefSeq" id="WP_154382936.1">
    <property type="nucleotide sequence ID" value="NZ_WKJK01000022.1"/>
</dbReference>
<name>A0A6I2L875_9BURK</name>
<protein>
    <recommendedName>
        <fullName evidence="3">VCBS repeat-containing protein</fullName>
    </recommendedName>
</protein>
<evidence type="ECO:0000313" key="1">
    <source>
        <dbReference type="EMBL" id="MRW94063.1"/>
    </source>
</evidence>
<keyword evidence="2" id="KW-1185">Reference proteome</keyword>
<gene>
    <name evidence="1" type="ORF">GJ699_29140</name>
</gene>
<dbReference type="AlphaFoldDB" id="A0A6I2L875"/>
<accession>A0A6I2L875</accession>
<evidence type="ECO:0000313" key="2">
    <source>
        <dbReference type="Proteomes" id="UP000433309"/>
    </source>
</evidence>
<dbReference type="Proteomes" id="UP000433309">
    <property type="component" value="Unassembled WGS sequence"/>
</dbReference>
<dbReference type="EMBL" id="WKJK01000022">
    <property type="protein sequence ID" value="MRW94063.1"/>
    <property type="molecule type" value="Genomic_DNA"/>
</dbReference>
<organism evidence="1 2">
    <name type="scientific">Duganella guangzhouensis</name>
    <dbReference type="NCBI Taxonomy" id="2666084"/>
    <lineage>
        <taxon>Bacteria</taxon>
        <taxon>Pseudomonadati</taxon>
        <taxon>Pseudomonadota</taxon>
        <taxon>Betaproteobacteria</taxon>
        <taxon>Burkholderiales</taxon>
        <taxon>Oxalobacteraceae</taxon>
        <taxon>Telluria group</taxon>
        <taxon>Duganella</taxon>
    </lineage>
</organism>
<evidence type="ECO:0008006" key="3">
    <source>
        <dbReference type="Google" id="ProtNLM"/>
    </source>
</evidence>
<sequence>MSYYDFLTAADLDGDGGDEIVMTGSGYEWWWFEVFGQRHKQWKSLASGAGGGC</sequence>
<comment type="caution">
    <text evidence="1">The sequence shown here is derived from an EMBL/GenBank/DDBJ whole genome shotgun (WGS) entry which is preliminary data.</text>
</comment>
<reference evidence="1 2" key="1">
    <citation type="submission" date="2019-11" db="EMBL/GenBank/DDBJ databases">
        <title>Novel species isolated from a subtropical stream in China.</title>
        <authorList>
            <person name="Lu H."/>
        </authorList>
    </citation>
    <scope>NUCLEOTIDE SEQUENCE [LARGE SCALE GENOMIC DNA]</scope>
    <source>
        <strain evidence="1 2">FT80W</strain>
    </source>
</reference>
<proteinExistence type="predicted"/>